<reference evidence="1 2" key="1">
    <citation type="submission" date="2021-04" db="EMBL/GenBank/DDBJ databases">
        <authorList>
            <person name="De Guttry C."/>
            <person name="Zahm M."/>
            <person name="Klopp C."/>
            <person name="Cabau C."/>
            <person name="Louis A."/>
            <person name="Berthelot C."/>
            <person name="Parey E."/>
            <person name="Roest Crollius H."/>
            <person name="Montfort J."/>
            <person name="Robinson-Rechavi M."/>
            <person name="Bucao C."/>
            <person name="Bouchez O."/>
            <person name="Gislard M."/>
            <person name="Lluch J."/>
            <person name="Milhes M."/>
            <person name="Lampietro C."/>
            <person name="Lopez Roques C."/>
            <person name="Donnadieu C."/>
            <person name="Braasch I."/>
            <person name="Desvignes T."/>
            <person name="Postlethwait J."/>
            <person name="Bobe J."/>
            <person name="Wedekind C."/>
            <person name="Guiguen Y."/>
        </authorList>
    </citation>
    <scope>NUCLEOTIDE SEQUENCE [LARGE SCALE GENOMIC DNA]</scope>
    <source>
        <strain evidence="1">Cs_M1</strain>
        <tissue evidence="1">Blood</tissue>
    </source>
</reference>
<evidence type="ECO:0000313" key="2">
    <source>
        <dbReference type="Proteomes" id="UP001356427"/>
    </source>
</evidence>
<name>A0AAN8R3X9_9TELE</name>
<comment type="caution">
    <text evidence="1">The sequence shown here is derived from an EMBL/GenBank/DDBJ whole genome shotgun (WGS) entry which is preliminary data.</text>
</comment>
<accession>A0AAN8R3X9</accession>
<proteinExistence type="predicted"/>
<protein>
    <submittedName>
        <fullName evidence="1">Uncharacterized protein</fullName>
    </submittedName>
</protein>
<sequence>RSVQLKSCPIAATPVRTRERRRSRAMLPPKHDPAKPHCFLTHCSLNPEASSTNVSEEMPYNWRPCRRAFARPTTGVARARWDKDIPAGQTLP</sequence>
<dbReference type="EMBL" id="JAGTTL010000005">
    <property type="protein sequence ID" value="KAK6322548.1"/>
    <property type="molecule type" value="Genomic_DNA"/>
</dbReference>
<evidence type="ECO:0000313" key="1">
    <source>
        <dbReference type="EMBL" id="KAK6322548.1"/>
    </source>
</evidence>
<gene>
    <name evidence="1" type="ORF">J4Q44_G00073400</name>
</gene>
<keyword evidence="2" id="KW-1185">Reference proteome</keyword>
<dbReference type="Proteomes" id="UP001356427">
    <property type="component" value="Unassembled WGS sequence"/>
</dbReference>
<dbReference type="AlphaFoldDB" id="A0AAN8R3X9"/>
<organism evidence="1 2">
    <name type="scientific">Coregonus suidteri</name>
    <dbReference type="NCBI Taxonomy" id="861788"/>
    <lineage>
        <taxon>Eukaryota</taxon>
        <taxon>Metazoa</taxon>
        <taxon>Chordata</taxon>
        <taxon>Craniata</taxon>
        <taxon>Vertebrata</taxon>
        <taxon>Euteleostomi</taxon>
        <taxon>Actinopterygii</taxon>
        <taxon>Neopterygii</taxon>
        <taxon>Teleostei</taxon>
        <taxon>Protacanthopterygii</taxon>
        <taxon>Salmoniformes</taxon>
        <taxon>Salmonidae</taxon>
        <taxon>Coregoninae</taxon>
        <taxon>Coregonus</taxon>
    </lineage>
</organism>
<feature type="non-terminal residue" evidence="1">
    <location>
        <position position="1"/>
    </location>
</feature>